<organism evidence="11 12">
    <name type="scientific">Megaselia scalaris</name>
    <name type="common">Humpbacked fly</name>
    <name type="synonym">Phora scalaris</name>
    <dbReference type="NCBI Taxonomy" id="36166"/>
    <lineage>
        <taxon>Eukaryota</taxon>
        <taxon>Metazoa</taxon>
        <taxon>Ecdysozoa</taxon>
        <taxon>Arthropoda</taxon>
        <taxon>Hexapoda</taxon>
        <taxon>Insecta</taxon>
        <taxon>Pterygota</taxon>
        <taxon>Neoptera</taxon>
        <taxon>Endopterygota</taxon>
        <taxon>Diptera</taxon>
        <taxon>Brachycera</taxon>
        <taxon>Muscomorpha</taxon>
        <taxon>Platypezoidea</taxon>
        <taxon>Phoridae</taxon>
        <taxon>Megaseliini</taxon>
        <taxon>Megaselia</taxon>
    </lineage>
</organism>
<name>T1GHJ7_MEGSC</name>
<dbReference type="SUPFAM" id="SSF54197">
    <property type="entry name" value="HIT-like"/>
    <property type="match status" value="1"/>
</dbReference>
<evidence type="ECO:0000256" key="4">
    <source>
        <dbReference type="ARBA" id="ARBA00022771"/>
    </source>
</evidence>
<dbReference type="InterPro" id="IPR011146">
    <property type="entry name" value="HIT-like"/>
</dbReference>
<keyword evidence="5" id="KW-0862">Zinc</keyword>
<feature type="domain" description="HIT" evidence="10">
    <location>
        <begin position="3"/>
        <end position="107"/>
    </location>
</feature>
<sequence>MWKNGLINSIKDPNLQIISSEIAVVIKDKYPKAKYHFLVLPREDISSIFNLTREHLPILDELRLLATNAIEISGEKEKHFNIGFHAIPSMTRLHLHVISRDFNSPCLKTKKHWNSFNTKLFLDYDDLYKELKLKGTIQRIDLTLAKELENTPLNCNQCNFVAKTVPNLKEHLLKHIE</sequence>
<dbReference type="PROSITE" id="PS51084">
    <property type="entry name" value="HIT_2"/>
    <property type="match status" value="1"/>
</dbReference>
<dbReference type="EnsemblMetazoa" id="MESCA002901-RA">
    <property type="protein sequence ID" value="MESCA002901-PA"/>
    <property type="gene ID" value="MESCA002901"/>
</dbReference>
<dbReference type="AlphaFoldDB" id="T1GHJ7"/>
<evidence type="ECO:0000256" key="9">
    <source>
        <dbReference type="PROSITE-ProRule" id="PRU00464"/>
    </source>
</evidence>
<accession>T1GHJ7</accession>
<dbReference type="Gene3D" id="3.30.428.10">
    <property type="entry name" value="HIT-like"/>
    <property type="match status" value="1"/>
</dbReference>
<dbReference type="HOGENOM" id="CLU_066882_3_0_1"/>
<dbReference type="GO" id="GO:0008270">
    <property type="term" value="F:zinc ion binding"/>
    <property type="evidence" value="ECO:0007669"/>
    <property type="project" value="UniProtKB-KW"/>
</dbReference>
<dbReference type="InterPro" id="IPR036265">
    <property type="entry name" value="HIT-like_sf"/>
</dbReference>
<evidence type="ECO:0000256" key="7">
    <source>
        <dbReference type="ARBA" id="ARBA00023204"/>
    </source>
</evidence>
<keyword evidence="12" id="KW-1185">Reference proteome</keyword>
<evidence type="ECO:0000313" key="11">
    <source>
        <dbReference type="EnsemblMetazoa" id="MESCA002901-PA"/>
    </source>
</evidence>
<evidence type="ECO:0000256" key="5">
    <source>
        <dbReference type="ARBA" id="ARBA00022833"/>
    </source>
</evidence>
<protein>
    <recommendedName>
        <fullName evidence="10">HIT domain-containing protein</fullName>
    </recommendedName>
</protein>
<dbReference type="Pfam" id="PF11969">
    <property type="entry name" value="DcpS_C"/>
    <property type="match status" value="1"/>
</dbReference>
<keyword evidence="7" id="KW-0234">DNA repair</keyword>
<dbReference type="PROSITE" id="PS00892">
    <property type="entry name" value="HIT_1"/>
    <property type="match status" value="1"/>
</dbReference>
<dbReference type="PANTHER" id="PTHR12486:SF4">
    <property type="entry name" value="APRATAXIN"/>
    <property type="match status" value="1"/>
</dbReference>
<evidence type="ECO:0000256" key="6">
    <source>
        <dbReference type="ARBA" id="ARBA00023125"/>
    </source>
</evidence>
<evidence type="ECO:0000256" key="2">
    <source>
        <dbReference type="ARBA" id="ARBA00022723"/>
    </source>
</evidence>
<comment type="caution">
    <text evidence="9">Lacks conserved residue(s) required for the propagation of feature annotation.</text>
</comment>
<dbReference type="Proteomes" id="UP000015102">
    <property type="component" value="Unassembled WGS sequence"/>
</dbReference>
<keyword evidence="4" id="KW-0863">Zinc-finger</keyword>
<proteinExistence type="predicted"/>
<dbReference type="GO" id="GO:0003697">
    <property type="term" value="F:single-stranded DNA binding"/>
    <property type="evidence" value="ECO:0007669"/>
    <property type="project" value="TreeGrafter"/>
</dbReference>
<keyword evidence="6" id="KW-0238">DNA-binding</keyword>
<dbReference type="FunFam" id="3.30.428.10:FF:000004">
    <property type="entry name" value="aprataxin isoform X2"/>
    <property type="match status" value="1"/>
</dbReference>
<dbReference type="InterPro" id="IPR032566">
    <property type="entry name" value="Znf-C2HE"/>
</dbReference>
<evidence type="ECO:0000313" key="12">
    <source>
        <dbReference type="Proteomes" id="UP000015102"/>
    </source>
</evidence>
<evidence type="ECO:0000256" key="3">
    <source>
        <dbReference type="ARBA" id="ARBA00022763"/>
    </source>
</evidence>
<keyword evidence="8" id="KW-0539">Nucleus</keyword>
<reference evidence="11" key="2">
    <citation type="submission" date="2015-06" db="UniProtKB">
        <authorList>
            <consortium name="EnsemblMetazoa"/>
        </authorList>
    </citation>
    <scope>IDENTIFICATION</scope>
</reference>
<dbReference type="PANTHER" id="PTHR12486">
    <property type="entry name" value="APRATAXIN-RELATED"/>
    <property type="match status" value="1"/>
</dbReference>
<dbReference type="OMA" id="CLKTKYH"/>
<dbReference type="GO" id="GO:0003725">
    <property type="term" value="F:double-stranded RNA binding"/>
    <property type="evidence" value="ECO:0007669"/>
    <property type="project" value="TreeGrafter"/>
</dbReference>
<reference evidence="12" key="1">
    <citation type="submission" date="2013-02" db="EMBL/GenBank/DDBJ databases">
        <authorList>
            <person name="Hughes D."/>
        </authorList>
    </citation>
    <scope>NUCLEOTIDE SEQUENCE</scope>
    <source>
        <strain>Durham</strain>
        <strain evidence="12">NC isolate 2 -- Noor lab</strain>
    </source>
</reference>
<dbReference type="GO" id="GO:0000012">
    <property type="term" value="P:single strand break repair"/>
    <property type="evidence" value="ECO:0007669"/>
    <property type="project" value="TreeGrafter"/>
</dbReference>
<keyword evidence="2" id="KW-0479">Metal-binding</keyword>
<dbReference type="Pfam" id="PF16278">
    <property type="entry name" value="zf-C2HE"/>
    <property type="match status" value="1"/>
</dbReference>
<dbReference type="EMBL" id="CAQQ02094449">
    <property type="status" value="NOT_ANNOTATED_CDS"/>
    <property type="molecule type" value="Genomic_DNA"/>
</dbReference>
<dbReference type="GO" id="GO:0030983">
    <property type="term" value="F:mismatched DNA binding"/>
    <property type="evidence" value="ECO:0007669"/>
    <property type="project" value="TreeGrafter"/>
</dbReference>
<dbReference type="STRING" id="36166.T1GHJ7"/>
<evidence type="ECO:0000259" key="10">
    <source>
        <dbReference type="PROSITE" id="PS51084"/>
    </source>
</evidence>
<dbReference type="GO" id="GO:1990165">
    <property type="term" value="F:single-strand break-containing DNA binding"/>
    <property type="evidence" value="ECO:0007669"/>
    <property type="project" value="TreeGrafter"/>
</dbReference>
<evidence type="ECO:0000256" key="8">
    <source>
        <dbReference type="ARBA" id="ARBA00023242"/>
    </source>
</evidence>
<evidence type="ECO:0000256" key="1">
    <source>
        <dbReference type="ARBA" id="ARBA00004123"/>
    </source>
</evidence>
<dbReference type="GO" id="GO:0005634">
    <property type="term" value="C:nucleus"/>
    <property type="evidence" value="ECO:0007669"/>
    <property type="project" value="UniProtKB-SubCell"/>
</dbReference>
<dbReference type="GO" id="GO:0033699">
    <property type="term" value="F:DNA 5'-adenosine monophosphate hydrolase activity"/>
    <property type="evidence" value="ECO:0007669"/>
    <property type="project" value="TreeGrafter"/>
</dbReference>
<keyword evidence="3" id="KW-0227">DNA damage</keyword>
<comment type="subcellular location">
    <subcellularLocation>
        <location evidence="1">Nucleus</location>
    </subcellularLocation>
</comment>
<dbReference type="InterPro" id="IPR019808">
    <property type="entry name" value="Histidine_triad_CS"/>
</dbReference>